<evidence type="ECO:0000256" key="4">
    <source>
        <dbReference type="SAM" id="Phobius"/>
    </source>
</evidence>
<reference evidence="6" key="1">
    <citation type="submission" date="2021-06" db="EMBL/GenBank/DDBJ databases">
        <authorList>
            <consortium name="DOE Joint Genome Institute"/>
            <person name="Mondo S.J."/>
            <person name="Amses K.R."/>
            <person name="Simmons D.R."/>
            <person name="Longcore J.E."/>
            <person name="Seto K."/>
            <person name="Alves G.H."/>
            <person name="Bonds A.E."/>
            <person name="Quandt C.A."/>
            <person name="Davis W.J."/>
            <person name="Chang Y."/>
            <person name="Letcher P.M."/>
            <person name="Powell M.J."/>
            <person name="Kuo A."/>
            <person name="Labutti K."/>
            <person name="Pangilinan J."/>
            <person name="Andreopoulos W."/>
            <person name="Tritt A."/>
            <person name="Riley R."/>
            <person name="Hundley H."/>
            <person name="Johnson J."/>
            <person name="Lipzen A."/>
            <person name="Barry K."/>
            <person name="Berbee M.L."/>
            <person name="Buchler N.E."/>
            <person name="Grigoriev I.V."/>
            <person name="Spatafora J.W."/>
            <person name="Stajich J.E."/>
            <person name="James T.Y."/>
        </authorList>
    </citation>
    <scope>NUCLEOTIDE SEQUENCE</scope>
    <source>
        <strain evidence="6">AG</strain>
    </source>
</reference>
<dbReference type="InterPro" id="IPR052605">
    <property type="entry name" value="Fungal_trans_regulator"/>
</dbReference>
<feature type="transmembrane region" description="Helical" evidence="4">
    <location>
        <begin position="6"/>
        <end position="27"/>
    </location>
</feature>
<dbReference type="GO" id="GO:0045944">
    <property type="term" value="P:positive regulation of transcription by RNA polymerase II"/>
    <property type="evidence" value="ECO:0007669"/>
    <property type="project" value="TreeGrafter"/>
</dbReference>
<gene>
    <name evidence="6" type="ORF">K450DRAFT_223144</name>
</gene>
<dbReference type="PANTHER" id="PTHR35144:SF2">
    <property type="entry name" value="MEIOSIS-SPECIFIC TRANSCRIPTION FACTOR NDT80"/>
    <property type="match status" value="1"/>
</dbReference>
<feature type="region of interest" description="Disordered" evidence="3">
    <location>
        <begin position="350"/>
        <end position="396"/>
    </location>
</feature>
<feature type="region of interest" description="Disordered" evidence="3">
    <location>
        <begin position="77"/>
        <end position="156"/>
    </location>
</feature>
<dbReference type="Proteomes" id="UP001206595">
    <property type="component" value="Unassembled WGS sequence"/>
</dbReference>
<keyword evidence="7" id="KW-1185">Reference proteome</keyword>
<feature type="compositionally biased region" description="Basic and acidic residues" evidence="3">
    <location>
        <begin position="480"/>
        <end position="491"/>
    </location>
</feature>
<dbReference type="GO" id="GO:0003677">
    <property type="term" value="F:DNA binding"/>
    <property type="evidence" value="ECO:0007669"/>
    <property type="project" value="UniProtKB-KW"/>
</dbReference>
<dbReference type="PROSITE" id="PS51517">
    <property type="entry name" value="NDT80"/>
    <property type="match status" value="1"/>
</dbReference>
<protein>
    <recommendedName>
        <fullName evidence="5">NDT80 domain-containing protein</fullName>
    </recommendedName>
</protein>
<evidence type="ECO:0000259" key="5">
    <source>
        <dbReference type="PROSITE" id="PS51517"/>
    </source>
</evidence>
<dbReference type="InterPro" id="IPR024061">
    <property type="entry name" value="NDT80_DNA-bd_dom"/>
</dbReference>
<evidence type="ECO:0000256" key="2">
    <source>
        <dbReference type="PROSITE-ProRule" id="PRU00850"/>
    </source>
</evidence>
<proteinExistence type="predicted"/>
<feature type="compositionally biased region" description="Basic and acidic residues" evidence="3">
    <location>
        <begin position="592"/>
        <end position="607"/>
    </location>
</feature>
<name>A0AAD5HGB6_UMBRA</name>
<evidence type="ECO:0000256" key="1">
    <source>
        <dbReference type="ARBA" id="ARBA00023125"/>
    </source>
</evidence>
<keyword evidence="4" id="KW-0812">Transmembrane</keyword>
<feature type="compositionally biased region" description="Basic and acidic residues" evidence="3">
    <location>
        <begin position="78"/>
        <end position="89"/>
    </location>
</feature>
<feature type="compositionally biased region" description="Polar residues" evidence="3">
    <location>
        <begin position="361"/>
        <end position="383"/>
    </location>
</feature>
<dbReference type="PANTHER" id="PTHR35144">
    <property type="entry name" value="MEIOSIS-SPECIFIC TRANSCRIPTION FACTOR NDT80"/>
    <property type="match status" value="1"/>
</dbReference>
<dbReference type="InterPro" id="IPR037141">
    <property type="entry name" value="NDT80_DNA-bd_dom_sf"/>
</dbReference>
<dbReference type="EMBL" id="MU620896">
    <property type="protein sequence ID" value="KAI8583337.1"/>
    <property type="molecule type" value="Genomic_DNA"/>
</dbReference>
<sequence length="613" mass="69018">MAAVSLLAGSLFAGFFIIFFLSLFLYFRFLFFSPSYFFTLSFSHLHRMNGLHREWQTPPVMPDQPPYPLMDSGYSLPSHRDLSPSERPDLASSSSSSRVLSQPGTPQPSGKDPYSPPPRQAPYPTWISNPKKKRALSSQSQHTEPSPVETELPHNGPMFTTKDRYGNLFALDQSTVFDPRVDAKIDRGFFLADEDWTCYRRNYFQLSATFSIDGLGSYNEHEIPCLVDFNGRLHRVQQFMLGISSHMYNSRDKVIDLIQHTAKRDRGPRNTPPLVPITAGGDLRLSSIGTTQTIATFERVQFKTATANNGRRRAAQQYHILCVEVYAQTEAGQQIKICVAESERLVVRGRSPGHYNDHNVRYSTQYSRKQASEAAQTDYSSSYPKPPILSPSAMTPTTDYGPTSYSSYGYHAYNGIGGSPYQQQNGPSYHPVVVTEGSQQPMDNRAGPYHHPYDTQVVRPLPSNAPTGGNAPPPYYGGREGGDDSHPDWQRNRAASGSSISTDHSAYTYPAYSSPHHYLPRNGQFDLRAGHPHQQPPQMQDYPSREPPPMRWHSSHHHDYVHESDHYQAQSMAPPYSYDDRKGKSELASSSADRHKDVNNYDDKNASERQQLP</sequence>
<feature type="compositionally biased region" description="Low complexity" evidence="3">
    <location>
        <begin position="90"/>
        <end position="101"/>
    </location>
</feature>
<feature type="domain" description="NDT80" evidence="5">
    <location>
        <begin position="106"/>
        <end position="359"/>
    </location>
</feature>
<comment type="caution">
    <text evidence="6">The sequence shown here is derived from an EMBL/GenBank/DDBJ whole genome shotgun (WGS) entry which is preliminary data.</text>
</comment>
<organism evidence="6 7">
    <name type="scientific">Umbelopsis ramanniana AG</name>
    <dbReference type="NCBI Taxonomy" id="1314678"/>
    <lineage>
        <taxon>Eukaryota</taxon>
        <taxon>Fungi</taxon>
        <taxon>Fungi incertae sedis</taxon>
        <taxon>Mucoromycota</taxon>
        <taxon>Mucoromycotina</taxon>
        <taxon>Umbelopsidomycetes</taxon>
        <taxon>Umbelopsidales</taxon>
        <taxon>Umbelopsidaceae</taxon>
        <taxon>Umbelopsis</taxon>
    </lineage>
</organism>
<evidence type="ECO:0000313" key="6">
    <source>
        <dbReference type="EMBL" id="KAI8583337.1"/>
    </source>
</evidence>
<accession>A0AAD5HGB6</accession>
<feature type="DNA-binding region" description="NDT80" evidence="2">
    <location>
        <begin position="106"/>
        <end position="359"/>
    </location>
</feature>
<dbReference type="RefSeq" id="XP_051448341.1">
    <property type="nucleotide sequence ID" value="XM_051586009.1"/>
</dbReference>
<dbReference type="SUPFAM" id="SSF49417">
    <property type="entry name" value="p53-like transcription factors"/>
    <property type="match status" value="1"/>
</dbReference>
<keyword evidence="4" id="KW-0472">Membrane</keyword>
<feature type="compositionally biased region" description="Basic and acidic residues" evidence="3">
    <location>
        <begin position="557"/>
        <end position="566"/>
    </location>
</feature>
<dbReference type="GO" id="GO:0000228">
    <property type="term" value="C:nuclear chromosome"/>
    <property type="evidence" value="ECO:0007669"/>
    <property type="project" value="TreeGrafter"/>
</dbReference>
<dbReference type="GO" id="GO:0051321">
    <property type="term" value="P:meiotic cell cycle"/>
    <property type="evidence" value="ECO:0007669"/>
    <property type="project" value="TreeGrafter"/>
</dbReference>
<dbReference type="Pfam" id="PF05224">
    <property type="entry name" value="NDT80_PhoG"/>
    <property type="match status" value="1"/>
</dbReference>
<dbReference type="InterPro" id="IPR008967">
    <property type="entry name" value="p53-like_TF_DNA-bd_sf"/>
</dbReference>
<dbReference type="AlphaFoldDB" id="A0AAD5HGB6"/>
<keyword evidence="4" id="KW-1133">Transmembrane helix</keyword>
<feature type="compositionally biased region" description="Polar residues" evidence="3">
    <location>
        <begin position="493"/>
        <end position="505"/>
    </location>
</feature>
<keyword evidence="1 2" id="KW-0238">DNA-binding</keyword>
<dbReference type="Gene3D" id="2.60.40.1390">
    <property type="entry name" value="NDT80 DNA-binding domain"/>
    <property type="match status" value="1"/>
</dbReference>
<dbReference type="GeneID" id="75911357"/>
<reference evidence="6" key="2">
    <citation type="journal article" date="2022" name="Proc. Natl. Acad. Sci. U.S.A.">
        <title>Diploid-dominant life cycles characterize the early evolution of Fungi.</title>
        <authorList>
            <person name="Amses K.R."/>
            <person name="Simmons D.R."/>
            <person name="Longcore J.E."/>
            <person name="Mondo S.J."/>
            <person name="Seto K."/>
            <person name="Jeronimo G.H."/>
            <person name="Bonds A.E."/>
            <person name="Quandt C.A."/>
            <person name="Davis W.J."/>
            <person name="Chang Y."/>
            <person name="Federici B.A."/>
            <person name="Kuo A."/>
            <person name="LaButti K."/>
            <person name="Pangilinan J."/>
            <person name="Andreopoulos W."/>
            <person name="Tritt A."/>
            <person name="Riley R."/>
            <person name="Hundley H."/>
            <person name="Johnson J."/>
            <person name="Lipzen A."/>
            <person name="Barry K."/>
            <person name="Lang B.F."/>
            <person name="Cuomo C.A."/>
            <person name="Buchler N.E."/>
            <person name="Grigoriev I.V."/>
            <person name="Spatafora J.W."/>
            <person name="Stajich J.E."/>
            <person name="James T.Y."/>
        </authorList>
    </citation>
    <scope>NUCLEOTIDE SEQUENCE</scope>
    <source>
        <strain evidence="6">AG</strain>
    </source>
</reference>
<feature type="region of interest" description="Disordered" evidence="3">
    <location>
        <begin position="438"/>
        <end position="613"/>
    </location>
</feature>
<evidence type="ECO:0000256" key="3">
    <source>
        <dbReference type="SAM" id="MobiDB-lite"/>
    </source>
</evidence>
<dbReference type="GO" id="GO:0003700">
    <property type="term" value="F:DNA-binding transcription factor activity"/>
    <property type="evidence" value="ECO:0007669"/>
    <property type="project" value="UniProtKB-UniRule"/>
</dbReference>
<evidence type="ECO:0000313" key="7">
    <source>
        <dbReference type="Proteomes" id="UP001206595"/>
    </source>
</evidence>